<dbReference type="Proteomes" id="UP000298460">
    <property type="component" value="Unassembled WGS sequence"/>
</dbReference>
<dbReference type="InterPro" id="IPR016181">
    <property type="entry name" value="Acyl_CoA_acyltransferase"/>
</dbReference>
<comment type="caution">
    <text evidence="1">The sequence shown here is derived from an EMBL/GenBank/DDBJ whole genome shotgun (WGS) entry which is preliminary data.</text>
</comment>
<dbReference type="AlphaFoldDB" id="A0A4Z0R0V6"/>
<name>A0A4Z0R0V6_9FIRM</name>
<gene>
    <name evidence="1" type="ORF">E4K67_19865</name>
</gene>
<keyword evidence="2" id="KW-1185">Reference proteome</keyword>
<organism evidence="1 2">
    <name type="scientific">Desulfosporosinus fructosivorans</name>
    <dbReference type="NCBI Taxonomy" id="2018669"/>
    <lineage>
        <taxon>Bacteria</taxon>
        <taxon>Bacillati</taxon>
        <taxon>Bacillota</taxon>
        <taxon>Clostridia</taxon>
        <taxon>Eubacteriales</taxon>
        <taxon>Desulfitobacteriaceae</taxon>
        <taxon>Desulfosporosinus</taxon>
    </lineage>
</organism>
<sequence>MIDGGGKYMADKFHWCKFSNCKLSDTFFDSLRSDYPEFDAWFIKKSEEGKEAFVFEDEHGIGVFLYLKPECETIELVERSLPAEQRLKIGTLKIADRYQGQRIGEGAVGVALWRWQAEKCDEVYVTVFEKHKTMISLLEYFGFKCIGTKKDTGEYLFRKSRRNLDFSDAYKAFPFISGGFEKAGIIPIEDIYHDQLFLFSELKGNKLEVEEEIAGNGITKVFIGSPNSNKYFVGEPVVIYRIYKQPLNGRTYRSAVTSYAFLTKVEIIKKSGQGLQSLDDFIRMAGNKTVFSATELNELYRTKKNLVMLEMTYNGAFGKGHNISHAEIKGSGLWFGGHPYGYVYNKTQFIQILEMGDTDVQNVIID</sequence>
<evidence type="ECO:0000313" key="2">
    <source>
        <dbReference type="Proteomes" id="UP000298460"/>
    </source>
</evidence>
<protein>
    <submittedName>
        <fullName evidence="1">Uncharacterized protein</fullName>
    </submittedName>
</protein>
<accession>A0A4Z0R0V6</accession>
<evidence type="ECO:0000313" key="1">
    <source>
        <dbReference type="EMBL" id="TGE36682.1"/>
    </source>
</evidence>
<dbReference type="OrthoDB" id="9773249at2"/>
<dbReference type="Gene3D" id="3.40.630.30">
    <property type="match status" value="1"/>
</dbReference>
<dbReference type="EMBL" id="SPQQ01000007">
    <property type="protein sequence ID" value="TGE36682.1"/>
    <property type="molecule type" value="Genomic_DNA"/>
</dbReference>
<reference evidence="1 2" key="1">
    <citation type="submission" date="2019-03" db="EMBL/GenBank/DDBJ databases">
        <title>Draft Genome Sequence of Desulfosporosinus fructosivorans Strain 63.6F, Isolated from Marine Sediment in the Baltic Sea.</title>
        <authorList>
            <person name="Hausmann B."/>
            <person name="Vandieken V."/>
            <person name="Pjevac P."/>
            <person name="Schreck K."/>
            <person name="Herbold C.W."/>
            <person name="Loy A."/>
        </authorList>
    </citation>
    <scope>NUCLEOTIDE SEQUENCE [LARGE SCALE GENOMIC DNA]</scope>
    <source>
        <strain evidence="1 2">63.6F</strain>
    </source>
</reference>
<dbReference type="SUPFAM" id="SSF55729">
    <property type="entry name" value="Acyl-CoA N-acyltransferases (Nat)"/>
    <property type="match status" value="1"/>
</dbReference>
<proteinExistence type="predicted"/>